<dbReference type="PATRIC" id="fig|101510.16.peg.8183"/>
<dbReference type="RefSeq" id="WP_011599585.1">
    <property type="nucleotide sequence ID" value="NC_008269.1"/>
</dbReference>
<keyword evidence="1" id="KW-0614">Plasmid</keyword>
<reference evidence="2" key="1">
    <citation type="journal article" date="2006" name="Proc. Natl. Acad. Sci. U.S.A.">
        <title>The complete genome of Rhodococcus sp. RHA1 provides insights into a catabolic powerhouse.</title>
        <authorList>
            <person name="McLeod M.P."/>
            <person name="Warren R.L."/>
            <person name="Hsiao W.W.L."/>
            <person name="Araki N."/>
            <person name="Myhre M."/>
            <person name="Fernandes C."/>
            <person name="Miyazawa D."/>
            <person name="Wong W."/>
            <person name="Lillquist A.L."/>
            <person name="Wang D."/>
            <person name="Dosanjh M."/>
            <person name="Hara H."/>
            <person name="Petrescu A."/>
            <person name="Morin R.D."/>
            <person name="Yang G."/>
            <person name="Stott J.M."/>
            <person name="Schein J.E."/>
            <person name="Shin H."/>
            <person name="Smailus D."/>
            <person name="Siddiqui A.S."/>
            <person name="Marra M.A."/>
            <person name="Jones S.J.M."/>
            <person name="Holt R."/>
            <person name="Brinkman F.S.L."/>
            <person name="Miyauchi K."/>
            <person name="Fukuda M."/>
            <person name="Davies J.E."/>
            <person name="Mohn W.W."/>
            <person name="Eltis L.D."/>
        </authorList>
    </citation>
    <scope>NUCLEOTIDE SEQUENCE [LARGE SCALE GENOMIC DNA]</scope>
    <source>
        <strain evidence="2">RHA1</strain>
    </source>
</reference>
<organism evidence="1 2">
    <name type="scientific">Rhodococcus jostii (strain RHA1)</name>
    <dbReference type="NCBI Taxonomy" id="101510"/>
    <lineage>
        <taxon>Bacteria</taxon>
        <taxon>Bacillati</taxon>
        <taxon>Actinomycetota</taxon>
        <taxon>Actinomycetes</taxon>
        <taxon>Mycobacteriales</taxon>
        <taxon>Nocardiaceae</taxon>
        <taxon>Rhodococcus</taxon>
    </lineage>
</organism>
<dbReference type="Proteomes" id="UP000008710">
    <property type="component" value="Plasmid pRHL1"/>
</dbReference>
<name>Q0RXT0_RHOJR</name>
<dbReference type="HOGENOM" id="CLU_2603713_0_0_11"/>
<dbReference type="AlphaFoldDB" id="Q0RXT0"/>
<geneLocation type="plasmid" evidence="1 2">
    <name>pRHL1</name>
</geneLocation>
<protein>
    <submittedName>
        <fullName evidence="1">Uncharacterized protein</fullName>
    </submittedName>
</protein>
<sequence length="79" mass="9093">MYTPEKYQQVLKDRHLAVQREQTVWFTEAVAAVPILTRLPVDFTPDSVPFRDPETGAFDAHNHQTLLACRPRSEDGWTP</sequence>
<dbReference type="KEGG" id="rha:RHA1_ro08862"/>
<accession>Q0RXT0</accession>
<gene>
    <name evidence="1" type="ordered locus">RHA1_ro08862</name>
</gene>
<evidence type="ECO:0000313" key="2">
    <source>
        <dbReference type="Proteomes" id="UP000008710"/>
    </source>
</evidence>
<proteinExistence type="predicted"/>
<evidence type="ECO:0000313" key="1">
    <source>
        <dbReference type="EMBL" id="ABG99906.1"/>
    </source>
</evidence>
<dbReference type="EMBL" id="CP000432">
    <property type="protein sequence ID" value="ABG99906.1"/>
    <property type="molecule type" value="Genomic_DNA"/>
</dbReference>